<evidence type="ECO:0000313" key="2">
    <source>
        <dbReference type="Proteomes" id="UP000244225"/>
    </source>
</evidence>
<sequence>MKDKSTMHVSEFNRLKPKAKAKAAPEKKVQSAKELMNITTTELGHLIDQTLLKVPQYVEYRPEKIHCLVNGMEVEITFKVKKP</sequence>
<gene>
    <name evidence="1" type="ORF">C8N40_11193</name>
</gene>
<dbReference type="RefSeq" id="WP_108213354.1">
    <property type="nucleotide sequence ID" value="NZ_QBKI01000011.1"/>
</dbReference>
<protein>
    <submittedName>
        <fullName evidence="1">Uncharacterized protein</fullName>
    </submittedName>
</protein>
<name>A0A2T5YD23_9BACT</name>
<proteinExistence type="predicted"/>
<organism evidence="1 2">
    <name type="scientific">Pontibacter mucosus</name>
    <dbReference type="NCBI Taxonomy" id="1649266"/>
    <lineage>
        <taxon>Bacteria</taxon>
        <taxon>Pseudomonadati</taxon>
        <taxon>Bacteroidota</taxon>
        <taxon>Cytophagia</taxon>
        <taxon>Cytophagales</taxon>
        <taxon>Hymenobacteraceae</taxon>
        <taxon>Pontibacter</taxon>
    </lineage>
</organism>
<keyword evidence="2" id="KW-1185">Reference proteome</keyword>
<dbReference type="EMBL" id="QBKI01000011">
    <property type="protein sequence ID" value="PTX14428.1"/>
    <property type="molecule type" value="Genomic_DNA"/>
</dbReference>
<dbReference type="AlphaFoldDB" id="A0A2T5YD23"/>
<dbReference type="OrthoDB" id="9978449at2"/>
<reference evidence="1 2" key="1">
    <citation type="submission" date="2018-04" db="EMBL/GenBank/DDBJ databases">
        <title>Genomic Encyclopedia of Archaeal and Bacterial Type Strains, Phase II (KMG-II): from individual species to whole genera.</title>
        <authorList>
            <person name="Goeker M."/>
        </authorList>
    </citation>
    <scope>NUCLEOTIDE SEQUENCE [LARGE SCALE GENOMIC DNA]</scope>
    <source>
        <strain evidence="1 2">DSM 100162</strain>
    </source>
</reference>
<evidence type="ECO:0000313" key="1">
    <source>
        <dbReference type="EMBL" id="PTX14428.1"/>
    </source>
</evidence>
<dbReference type="Proteomes" id="UP000244225">
    <property type="component" value="Unassembled WGS sequence"/>
</dbReference>
<comment type="caution">
    <text evidence="1">The sequence shown here is derived from an EMBL/GenBank/DDBJ whole genome shotgun (WGS) entry which is preliminary data.</text>
</comment>
<accession>A0A2T5YD23</accession>